<feature type="transmembrane region" description="Helical" evidence="1">
    <location>
        <begin position="106"/>
        <end position="126"/>
    </location>
</feature>
<comment type="caution">
    <text evidence="2">The sequence shown here is derived from an EMBL/GenBank/DDBJ whole genome shotgun (WGS) entry which is preliminary data.</text>
</comment>
<gene>
    <name evidence="2" type="ORF">EXY26_07015</name>
</gene>
<evidence type="ECO:0000256" key="1">
    <source>
        <dbReference type="SAM" id="Phobius"/>
    </source>
</evidence>
<dbReference type="AlphaFoldDB" id="A0A4Y8TX50"/>
<keyword evidence="1" id="KW-1133">Transmembrane helix</keyword>
<feature type="transmembrane region" description="Helical" evidence="1">
    <location>
        <begin position="82"/>
        <end position="100"/>
    </location>
</feature>
<feature type="transmembrane region" description="Helical" evidence="1">
    <location>
        <begin position="55"/>
        <end position="73"/>
    </location>
</feature>
<reference evidence="2 3" key="1">
    <citation type="submission" date="2019-03" db="EMBL/GenBank/DDBJ databases">
        <title>Glutamicibacter sp. LJH19 genome.</title>
        <authorList>
            <person name="Sinai Borker S."/>
            <person name="Kumar R."/>
        </authorList>
    </citation>
    <scope>NUCLEOTIDE SEQUENCE [LARGE SCALE GENOMIC DNA]</scope>
    <source>
        <strain evidence="2 3">LJH19</strain>
    </source>
</reference>
<evidence type="ECO:0000313" key="2">
    <source>
        <dbReference type="EMBL" id="TFH56770.1"/>
    </source>
</evidence>
<feature type="transmembrane region" description="Helical" evidence="1">
    <location>
        <begin position="215"/>
        <end position="234"/>
    </location>
</feature>
<dbReference type="Proteomes" id="UP000297638">
    <property type="component" value="Unassembled WGS sequence"/>
</dbReference>
<accession>A0A4Y8TX50</accession>
<keyword evidence="1" id="KW-0472">Membrane</keyword>
<feature type="transmembrane region" description="Helical" evidence="1">
    <location>
        <begin position="279"/>
        <end position="306"/>
    </location>
</feature>
<evidence type="ECO:0000313" key="3">
    <source>
        <dbReference type="Proteomes" id="UP000297638"/>
    </source>
</evidence>
<feature type="transmembrane region" description="Helical" evidence="1">
    <location>
        <begin position="20"/>
        <end position="43"/>
    </location>
</feature>
<feature type="transmembrane region" description="Helical" evidence="1">
    <location>
        <begin position="313"/>
        <end position="331"/>
    </location>
</feature>
<organism evidence="2 3">
    <name type="scientific">Glutamicibacter arilaitensis</name>
    <dbReference type="NCBI Taxonomy" id="256701"/>
    <lineage>
        <taxon>Bacteria</taxon>
        <taxon>Bacillati</taxon>
        <taxon>Actinomycetota</taxon>
        <taxon>Actinomycetes</taxon>
        <taxon>Micrococcales</taxon>
        <taxon>Micrococcaceae</taxon>
        <taxon>Glutamicibacter</taxon>
    </lineage>
</organism>
<dbReference type="EMBL" id="SPDS01000001">
    <property type="protein sequence ID" value="TFH56770.1"/>
    <property type="molecule type" value="Genomic_DNA"/>
</dbReference>
<sequence length="378" mass="40178">MNRTALPRLAAARRKGRWRLMLMLMLPAMLCLLAGLDAALILLDLPAPMMFSSWGQAHGLLLVFGFAGSLIALERAVALGKLAGYAAPLCLSLGGLAQLFTVPQWIPAGLFIAGLATLLGVYIPLWRRQRAHAVMIQMIGACAGLGAAILWAGAVRISLLLPWLAVFLIATIAGERVELARIQISARAEHAAVLLNLGLLLAAAASTLFVQIGSVLFGCFLLGLVIWLVRHDVARRTINSTGAPRFMAACLLAGYFWLLVAAVVWALGYPASIARYDTVIHAVFLGFAISMIMAHASTILPAVLAINLPYHRAMWIPAAMLHLGMVLRIWLGDGLGVQILWKAGGASNVAALLLFAAIAVYSALQAAGQAKKEAAHHA</sequence>
<protein>
    <recommendedName>
        <fullName evidence="4">NnrS family protein</fullName>
    </recommendedName>
</protein>
<proteinExistence type="predicted"/>
<name>A0A4Y8TX50_9MICC</name>
<keyword evidence="1" id="KW-0812">Transmembrane</keyword>
<feature type="transmembrane region" description="Helical" evidence="1">
    <location>
        <begin position="343"/>
        <end position="364"/>
    </location>
</feature>
<feature type="transmembrane region" description="Helical" evidence="1">
    <location>
        <begin position="246"/>
        <end position="267"/>
    </location>
</feature>
<evidence type="ECO:0008006" key="4">
    <source>
        <dbReference type="Google" id="ProtNLM"/>
    </source>
</evidence>
<feature type="transmembrane region" description="Helical" evidence="1">
    <location>
        <begin position="133"/>
        <end position="154"/>
    </location>
</feature>
<dbReference type="RefSeq" id="WP_134779856.1">
    <property type="nucleotide sequence ID" value="NZ_SPDS01000001.1"/>
</dbReference>